<feature type="transmembrane region" description="Helical" evidence="6">
    <location>
        <begin position="135"/>
        <end position="160"/>
    </location>
</feature>
<proteinExistence type="inferred from homology"/>
<evidence type="ECO:0000256" key="1">
    <source>
        <dbReference type="ARBA" id="ARBA00004141"/>
    </source>
</evidence>
<dbReference type="SMART" id="SM01398">
    <property type="entry name" value="Cornichon"/>
    <property type="match status" value="1"/>
</dbReference>
<protein>
    <submittedName>
        <fullName evidence="7">Uncharacterized protein</fullName>
    </submittedName>
</protein>
<gene>
    <name evidence="7" type="ORF">DKX38_023790</name>
</gene>
<name>A0A5N5JJQ4_9ROSI</name>
<dbReference type="InterPro" id="IPR003377">
    <property type="entry name" value="Cornichon"/>
</dbReference>
<feature type="transmembrane region" description="Helical" evidence="6">
    <location>
        <begin position="53"/>
        <end position="70"/>
    </location>
</feature>
<keyword evidence="3 6" id="KW-0812">Transmembrane</keyword>
<keyword evidence="4 6" id="KW-1133">Transmembrane helix</keyword>
<dbReference type="AlphaFoldDB" id="A0A5N5JJQ4"/>
<dbReference type="GO" id="GO:0016020">
    <property type="term" value="C:membrane"/>
    <property type="evidence" value="ECO:0007669"/>
    <property type="project" value="UniProtKB-SubCell"/>
</dbReference>
<feature type="transmembrane region" description="Helical" evidence="6">
    <location>
        <begin position="236"/>
        <end position="256"/>
    </location>
</feature>
<comment type="caution">
    <text evidence="7">The sequence shown here is derived from an EMBL/GenBank/DDBJ whole genome shotgun (WGS) entry which is preliminary data.</text>
</comment>
<evidence type="ECO:0000256" key="6">
    <source>
        <dbReference type="SAM" id="Phobius"/>
    </source>
</evidence>
<dbReference type="EMBL" id="VDCV01000016">
    <property type="protein sequence ID" value="KAB5519471.1"/>
    <property type="molecule type" value="Genomic_DNA"/>
</dbReference>
<evidence type="ECO:0000256" key="4">
    <source>
        <dbReference type="ARBA" id="ARBA00022989"/>
    </source>
</evidence>
<dbReference type="PANTHER" id="PTHR12290">
    <property type="entry name" value="CORNICHON-RELATED"/>
    <property type="match status" value="1"/>
</dbReference>
<dbReference type="Proteomes" id="UP000326939">
    <property type="component" value="Chromosome 16"/>
</dbReference>
<organism evidence="7 8">
    <name type="scientific">Salix brachista</name>
    <dbReference type="NCBI Taxonomy" id="2182728"/>
    <lineage>
        <taxon>Eukaryota</taxon>
        <taxon>Viridiplantae</taxon>
        <taxon>Streptophyta</taxon>
        <taxon>Embryophyta</taxon>
        <taxon>Tracheophyta</taxon>
        <taxon>Spermatophyta</taxon>
        <taxon>Magnoliopsida</taxon>
        <taxon>eudicotyledons</taxon>
        <taxon>Gunneridae</taxon>
        <taxon>Pentapetalae</taxon>
        <taxon>rosids</taxon>
        <taxon>fabids</taxon>
        <taxon>Malpighiales</taxon>
        <taxon>Salicaceae</taxon>
        <taxon>Saliceae</taxon>
        <taxon>Salix</taxon>
    </lineage>
</organism>
<dbReference type="Pfam" id="PF03311">
    <property type="entry name" value="Cornichon"/>
    <property type="match status" value="1"/>
</dbReference>
<comment type="subcellular location">
    <subcellularLocation>
        <location evidence="1">Membrane</location>
        <topology evidence="1">Multi-pass membrane protein</topology>
    </subcellularLocation>
</comment>
<evidence type="ECO:0000256" key="2">
    <source>
        <dbReference type="ARBA" id="ARBA00010095"/>
    </source>
</evidence>
<keyword evidence="8" id="KW-1185">Reference proteome</keyword>
<evidence type="ECO:0000313" key="7">
    <source>
        <dbReference type="EMBL" id="KAB5519471.1"/>
    </source>
</evidence>
<evidence type="ECO:0000256" key="3">
    <source>
        <dbReference type="ARBA" id="ARBA00022692"/>
    </source>
</evidence>
<keyword evidence="5 6" id="KW-0472">Membrane</keyword>
<evidence type="ECO:0000256" key="5">
    <source>
        <dbReference type="ARBA" id="ARBA00023136"/>
    </source>
</evidence>
<sequence>MNLGFEITRCLAINKTQKEKQRFQSIISLSCCSTGYSFAIVLVRIGNDKSFHLVFRLGMFATIILLYGGVRYEVSCKLSTEEQAETMWNLIFWILCVLINFGLLAIVFYALLCLTDLEVDQMDPFVATANINRWILIEFALQAALSILLLFTGHWILFLVAVPLTFYHAMLSMLQSTFLAIAFTLPSCLHCLTASNGIVVVSTKSACLTWEIGFHYRFVLFELERIMVLDRRMHDLTTISSMIILLPFHMGFVVYLQ</sequence>
<reference evidence="8" key="1">
    <citation type="journal article" date="2019" name="Gigascience">
        <title>De novo genome assembly of the endangered Acer yangbiense, a plant species with extremely small populations endemic to Yunnan Province, China.</title>
        <authorList>
            <person name="Yang J."/>
            <person name="Wariss H.M."/>
            <person name="Tao L."/>
            <person name="Zhang R."/>
            <person name="Yun Q."/>
            <person name="Hollingsworth P."/>
            <person name="Dao Z."/>
            <person name="Luo G."/>
            <person name="Guo H."/>
            <person name="Ma Y."/>
            <person name="Sun W."/>
        </authorList>
    </citation>
    <scope>NUCLEOTIDE SEQUENCE [LARGE SCALE GENOMIC DNA]</scope>
    <source>
        <strain evidence="8">cv. br00</strain>
    </source>
</reference>
<comment type="similarity">
    <text evidence="2">Belongs to the cornichon family.</text>
</comment>
<feature type="transmembrane region" description="Helical" evidence="6">
    <location>
        <begin position="90"/>
        <end position="114"/>
    </location>
</feature>
<feature type="transmembrane region" description="Helical" evidence="6">
    <location>
        <begin position="26"/>
        <end position="46"/>
    </location>
</feature>
<accession>A0A5N5JJQ4</accession>
<evidence type="ECO:0000313" key="8">
    <source>
        <dbReference type="Proteomes" id="UP000326939"/>
    </source>
</evidence>
<dbReference type="GO" id="GO:0016192">
    <property type="term" value="P:vesicle-mediated transport"/>
    <property type="evidence" value="ECO:0007669"/>
    <property type="project" value="InterPro"/>
</dbReference>